<dbReference type="KEGG" id="nth:Nther_1915"/>
<dbReference type="CDD" id="cd00565">
    <property type="entry name" value="Ubl_ThiS"/>
    <property type="match status" value="1"/>
</dbReference>
<dbReference type="Gene3D" id="3.10.20.30">
    <property type="match status" value="1"/>
</dbReference>
<dbReference type="STRING" id="457570.Nther_1915"/>
<name>B2A6F3_NATTJ</name>
<dbReference type="RefSeq" id="WP_012448348.1">
    <property type="nucleotide sequence ID" value="NC_010718.1"/>
</dbReference>
<sequence>MTIKVNGETKQVSDNLTVNQLFWELNLKSRGKIVILNREVVHKDEWEKTQLSEGDEIEVLSMVGGG</sequence>
<keyword evidence="2" id="KW-1185">Reference proteome</keyword>
<dbReference type="HOGENOM" id="CLU_174611_2_2_9"/>
<accession>B2A6F3</accession>
<reference evidence="1 2" key="1">
    <citation type="submission" date="2008-04" db="EMBL/GenBank/DDBJ databases">
        <title>Complete sequence of chromosome of Natranaerobius thermophilus JW/NM-WN-LF.</title>
        <authorList>
            <consortium name="US DOE Joint Genome Institute"/>
            <person name="Copeland A."/>
            <person name="Lucas S."/>
            <person name="Lapidus A."/>
            <person name="Glavina del Rio T."/>
            <person name="Dalin E."/>
            <person name="Tice H."/>
            <person name="Bruce D."/>
            <person name="Goodwin L."/>
            <person name="Pitluck S."/>
            <person name="Chertkov O."/>
            <person name="Brettin T."/>
            <person name="Detter J.C."/>
            <person name="Han C."/>
            <person name="Kuske C.R."/>
            <person name="Schmutz J."/>
            <person name="Larimer F."/>
            <person name="Land M."/>
            <person name="Hauser L."/>
            <person name="Kyrpides N."/>
            <person name="Lykidis A."/>
            <person name="Mesbah N.M."/>
            <person name="Wiegel J."/>
        </authorList>
    </citation>
    <scope>NUCLEOTIDE SEQUENCE [LARGE SCALE GENOMIC DNA]</scope>
    <source>
        <strain evidence="2">ATCC BAA-1301 / DSM 18059 / JW/NM-WN-LF</strain>
    </source>
</reference>
<dbReference type="EMBL" id="CP001034">
    <property type="protein sequence ID" value="ACB85486.1"/>
    <property type="molecule type" value="Genomic_DNA"/>
</dbReference>
<evidence type="ECO:0000313" key="2">
    <source>
        <dbReference type="Proteomes" id="UP000001683"/>
    </source>
</evidence>
<dbReference type="AlphaFoldDB" id="B2A6F3"/>
<dbReference type="InterPro" id="IPR012675">
    <property type="entry name" value="Beta-grasp_dom_sf"/>
</dbReference>
<reference evidence="1 2" key="2">
    <citation type="journal article" date="2011" name="J. Bacteriol.">
        <title>Complete genome sequence of the anaerobic, halophilic alkalithermophile Natranaerobius thermophilus JW/NM-WN-LF.</title>
        <authorList>
            <person name="Zhao B."/>
            <person name="Mesbah N.M."/>
            <person name="Dalin E."/>
            <person name="Goodwin L."/>
            <person name="Nolan M."/>
            <person name="Pitluck S."/>
            <person name="Chertkov O."/>
            <person name="Brettin T.S."/>
            <person name="Han J."/>
            <person name="Larimer F.W."/>
            <person name="Land M.L."/>
            <person name="Hauser L."/>
            <person name="Kyrpides N."/>
            <person name="Wiegel J."/>
        </authorList>
    </citation>
    <scope>NUCLEOTIDE SEQUENCE [LARGE SCALE GENOMIC DNA]</scope>
    <source>
        <strain evidence="2">ATCC BAA-1301 / DSM 18059 / JW/NM-WN-LF</strain>
    </source>
</reference>
<protein>
    <submittedName>
        <fullName evidence="1">Thiamine biosynthesis protein ThiS</fullName>
    </submittedName>
</protein>
<organism evidence="1 2">
    <name type="scientific">Natranaerobius thermophilus (strain ATCC BAA-1301 / DSM 18059 / JW/NM-WN-LF)</name>
    <dbReference type="NCBI Taxonomy" id="457570"/>
    <lineage>
        <taxon>Bacteria</taxon>
        <taxon>Bacillati</taxon>
        <taxon>Bacillota</taxon>
        <taxon>Clostridia</taxon>
        <taxon>Natranaerobiales</taxon>
        <taxon>Natranaerobiaceae</taxon>
        <taxon>Natranaerobius</taxon>
    </lineage>
</organism>
<dbReference type="SUPFAM" id="SSF54285">
    <property type="entry name" value="MoaD/ThiS"/>
    <property type="match status" value="1"/>
</dbReference>
<gene>
    <name evidence="1" type="ordered locus">Nther_1915</name>
</gene>
<evidence type="ECO:0000313" key="1">
    <source>
        <dbReference type="EMBL" id="ACB85486.1"/>
    </source>
</evidence>
<dbReference type="InterPro" id="IPR010035">
    <property type="entry name" value="Thi_S"/>
</dbReference>
<dbReference type="Proteomes" id="UP000001683">
    <property type="component" value="Chromosome"/>
</dbReference>
<dbReference type="InterPro" id="IPR016155">
    <property type="entry name" value="Mopterin_synth/thiamin_S_b"/>
</dbReference>
<dbReference type="OrthoDB" id="9810692at2"/>
<dbReference type="Pfam" id="PF02597">
    <property type="entry name" value="ThiS"/>
    <property type="match status" value="1"/>
</dbReference>
<dbReference type="PANTHER" id="PTHR34472">
    <property type="entry name" value="SULFUR CARRIER PROTEIN THIS"/>
    <property type="match status" value="1"/>
</dbReference>
<dbReference type="eggNOG" id="COG2104">
    <property type="taxonomic scope" value="Bacteria"/>
</dbReference>
<dbReference type="InterPro" id="IPR003749">
    <property type="entry name" value="ThiS/MoaD-like"/>
</dbReference>
<proteinExistence type="predicted"/>
<dbReference type="PANTHER" id="PTHR34472:SF1">
    <property type="entry name" value="SULFUR CARRIER PROTEIN THIS"/>
    <property type="match status" value="1"/>
</dbReference>
<dbReference type="InParanoid" id="B2A6F3"/>
<dbReference type="NCBIfam" id="TIGR01683">
    <property type="entry name" value="thiS"/>
    <property type="match status" value="1"/>
</dbReference>